<protein>
    <submittedName>
        <fullName evidence="1">Uncharacterized protein</fullName>
    </submittedName>
</protein>
<gene>
    <name evidence="1" type="ORF">J2S02_002183</name>
</gene>
<dbReference type="RefSeq" id="WP_170944476.1">
    <property type="nucleotide sequence ID" value="NZ_CADEPK010000108.1"/>
</dbReference>
<organism evidence="1 2">
    <name type="scientific">Metabacillus niabensis</name>
    <dbReference type="NCBI Taxonomy" id="324854"/>
    <lineage>
        <taxon>Bacteria</taxon>
        <taxon>Bacillati</taxon>
        <taxon>Bacillota</taxon>
        <taxon>Bacilli</taxon>
        <taxon>Bacillales</taxon>
        <taxon>Bacillaceae</taxon>
        <taxon>Metabacillus</taxon>
    </lineage>
</organism>
<dbReference type="Proteomes" id="UP001232245">
    <property type="component" value="Unassembled WGS sequence"/>
</dbReference>
<sequence>MEKIIEQNREGKEIPLLYFRVISFLTFKKIRKIEQKKMKLKEELYID</sequence>
<name>A0ABT9Z0Q6_9BACI</name>
<accession>A0ABT9Z0Q6</accession>
<keyword evidence="2" id="KW-1185">Reference proteome</keyword>
<proteinExistence type="predicted"/>
<evidence type="ECO:0000313" key="1">
    <source>
        <dbReference type="EMBL" id="MDQ0225839.1"/>
    </source>
</evidence>
<evidence type="ECO:0000313" key="2">
    <source>
        <dbReference type="Proteomes" id="UP001232245"/>
    </source>
</evidence>
<dbReference type="EMBL" id="JAUSTZ010000003">
    <property type="protein sequence ID" value="MDQ0225839.1"/>
    <property type="molecule type" value="Genomic_DNA"/>
</dbReference>
<comment type="caution">
    <text evidence="1">The sequence shown here is derived from an EMBL/GenBank/DDBJ whole genome shotgun (WGS) entry which is preliminary data.</text>
</comment>
<reference evidence="1 2" key="1">
    <citation type="submission" date="2023-07" db="EMBL/GenBank/DDBJ databases">
        <title>Genomic Encyclopedia of Type Strains, Phase IV (KMG-IV): sequencing the most valuable type-strain genomes for metagenomic binning, comparative biology and taxonomic classification.</title>
        <authorList>
            <person name="Goeker M."/>
        </authorList>
    </citation>
    <scope>NUCLEOTIDE SEQUENCE [LARGE SCALE GENOMIC DNA]</scope>
    <source>
        <strain evidence="1 2">DSM 17723</strain>
    </source>
</reference>